<dbReference type="EC" id="6.2.1.-" evidence="5"/>
<dbReference type="InterPro" id="IPR025110">
    <property type="entry name" value="AMP-bd_C"/>
</dbReference>
<name>A0AAE3KAV7_9GAMM</name>
<comment type="similarity">
    <text evidence="1">Belongs to the ATP-dependent AMP-binding enzyme family.</text>
</comment>
<protein>
    <submittedName>
        <fullName evidence="5">Malonyl-CoA/methylmalonyl-CoA synthetase</fullName>
        <ecNumber evidence="5">6.2.1.-</ecNumber>
    </submittedName>
</protein>
<evidence type="ECO:0000256" key="1">
    <source>
        <dbReference type="ARBA" id="ARBA00006432"/>
    </source>
</evidence>
<dbReference type="CDD" id="cd05941">
    <property type="entry name" value="MCS"/>
    <property type="match status" value="1"/>
</dbReference>
<sequence>MTDNLFTAISTRLEQTPEQILVERPGGRRYTYGEALQESARLANRLAKLGLRPGDRLAVQIDKSPEMLLLYLACLRAGGVYLPLNTAYTEGELRYFLDNAEPTVVIAQAGKTSTLASLSAAAGACVATLGTARDGTLVEELDHEPTTHEPAKVGMEAPAAILYTSGTTGRPKGAVLSHGNLLANAEALIDAWRFSAEDRLLHALPVFHVHGLFVACNVPILAGARITFLDKFDVDEVIEHLPHCTVMMGVPTFYVRLLQDERFNHKTTENLRLFVSGSAPLLAETHEAVRARTGHGIVERYGMTETNMNTSNPYDGERRAGTVGFPLPGVEVRIVDTETLAELPHGEIGGLEVRGPNVFGGYWRMPEKTAEDFREDGFFITGDLAYVDEDGYIHIVGRAKDLIISGGYNVYPKEVEQIVDDLPAVVESAVFGVPHPDLGEAVTAVVVPQPGRHVSESDVLGAMKDKIAKYKRPKRVIVVDSLPRNVMGKVQKNMLREQFGDIYRQSSES</sequence>
<keyword evidence="2 5" id="KW-0436">Ligase</keyword>
<dbReference type="GO" id="GO:0031956">
    <property type="term" value="F:medium-chain fatty acid-CoA ligase activity"/>
    <property type="evidence" value="ECO:0007669"/>
    <property type="project" value="TreeGrafter"/>
</dbReference>
<dbReference type="RefSeq" id="WP_253477324.1">
    <property type="nucleotide sequence ID" value="NZ_JALJXV010000004.1"/>
</dbReference>
<dbReference type="Gene3D" id="3.40.50.12780">
    <property type="entry name" value="N-terminal domain of ligase-like"/>
    <property type="match status" value="1"/>
</dbReference>
<evidence type="ECO:0000313" key="5">
    <source>
        <dbReference type="EMBL" id="MCP1674840.1"/>
    </source>
</evidence>
<dbReference type="Gene3D" id="3.30.300.30">
    <property type="match status" value="1"/>
</dbReference>
<dbReference type="InterPro" id="IPR020845">
    <property type="entry name" value="AMP-binding_CS"/>
</dbReference>
<dbReference type="AlphaFoldDB" id="A0AAE3KAV7"/>
<evidence type="ECO:0000259" key="3">
    <source>
        <dbReference type="Pfam" id="PF00501"/>
    </source>
</evidence>
<dbReference type="PROSITE" id="PS00455">
    <property type="entry name" value="AMP_BINDING"/>
    <property type="match status" value="1"/>
</dbReference>
<evidence type="ECO:0000313" key="6">
    <source>
        <dbReference type="Proteomes" id="UP001205843"/>
    </source>
</evidence>
<dbReference type="PANTHER" id="PTHR43201">
    <property type="entry name" value="ACYL-COA SYNTHETASE"/>
    <property type="match status" value="1"/>
</dbReference>
<reference evidence="5" key="1">
    <citation type="submission" date="2022-03" db="EMBL/GenBank/DDBJ databases">
        <title>Genomic Encyclopedia of Type Strains, Phase III (KMG-III): the genomes of soil and plant-associated and newly described type strains.</title>
        <authorList>
            <person name="Whitman W."/>
        </authorList>
    </citation>
    <scope>NUCLEOTIDE SEQUENCE</scope>
    <source>
        <strain evidence="5">ANL 6-2</strain>
    </source>
</reference>
<feature type="domain" description="AMP-binding enzyme C-terminal" evidence="4">
    <location>
        <begin position="414"/>
        <end position="489"/>
    </location>
</feature>
<dbReference type="PANTHER" id="PTHR43201:SF8">
    <property type="entry name" value="ACYL-COA SYNTHETASE FAMILY MEMBER 3"/>
    <property type="match status" value="1"/>
</dbReference>
<dbReference type="SUPFAM" id="SSF56801">
    <property type="entry name" value="Acetyl-CoA synthetase-like"/>
    <property type="match status" value="1"/>
</dbReference>
<dbReference type="Pfam" id="PF00501">
    <property type="entry name" value="AMP-binding"/>
    <property type="match status" value="1"/>
</dbReference>
<evidence type="ECO:0000256" key="2">
    <source>
        <dbReference type="ARBA" id="ARBA00022598"/>
    </source>
</evidence>
<organism evidence="5 6">
    <name type="scientific">Natronocella acetinitrilica</name>
    <dbReference type="NCBI Taxonomy" id="414046"/>
    <lineage>
        <taxon>Bacteria</taxon>
        <taxon>Pseudomonadati</taxon>
        <taxon>Pseudomonadota</taxon>
        <taxon>Gammaproteobacteria</taxon>
        <taxon>Chromatiales</taxon>
        <taxon>Ectothiorhodospiraceae</taxon>
        <taxon>Natronocella</taxon>
    </lineage>
</organism>
<dbReference type="GO" id="GO:0006631">
    <property type="term" value="P:fatty acid metabolic process"/>
    <property type="evidence" value="ECO:0007669"/>
    <property type="project" value="TreeGrafter"/>
</dbReference>
<keyword evidence="6" id="KW-1185">Reference proteome</keyword>
<gene>
    <name evidence="5" type="ORF">J2T57_001978</name>
</gene>
<dbReference type="Pfam" id="PF13193">
    <property type="entry name" value="AMP-binding_C"/>
    <property type="match status" value="1"/>
</dbReference>
<dbReference type="NCBIfam" id="NF005702">
    <property type="entry name" value="PRK07514.1"/>
    <property type="match status" value="1"/>
</dbReference>
<proteinExistence type="inferred from homology"/>
<accession>A0AAE3KAV7</accession>
<dbReference type="FunFam" id="3.30.300.30:FF:000008">
    <property type="entry name" value="2,3-dihydroxybenzoate-AMP ligase"/>
    <property type="match status" value="1"/>
</dbReference>
<dbReference type="InterPro" id="IPR045851">
    <property type="entry name" value="AMP-bd_C_sf"/>
</dbReference>
<dbReference type="InterPro" id="IPR000873">
    <property type="entry name" value="AMP-dep_synth/lig_dom"/>
</dbReference>
<dbReference type="Proteomes" id="UP001205843">
    <property type="component" value="Unassembled WGS sequence"/>
</dbReference>
<dbReference type="InterPro" id="IPR042099">
    <property type="entry name" value="ANL_N_sf"/>
</dbReference>
<feature type="domain" description="AMP-dependent synthetase/ligase" evidence="3">
    <location>
        <begin position="12"/>
        <end position="363"/>
    </location>
</feature>
<evidence type="ECO:0000259" key="4">
    <source>
        <dbReference type="Pfam" id="PF13193"/>
    </source>
</evidence>
<dbReference type="EMBL" id="JALJXV010000004">
    <property type="protein sequence ID" value="MCP1674840.1"/>
    <property type="molecule type" value="Genomic_DNA"/>
</dbReference>
<comment type="caution">
    <text evidence="5">The sequence shown here is derived from an EMBL/GenBank/DDBJ whole genome shotgun (WGS) entry which is preliminary data.</text>
</comment>